<accession>A0A9J5WY92</accession>
<proteinExistence type="predicted"/>
<dbReference type="Proteomes" id="UP000824120">
    <property type="component" value="Chromosome 10"/>
</dbReference>
<sequence length="137" mass="15024">MNLTLNVQDKGNETMSKYGRSYNRGTGHGVKDKGEEGIAIQGKRDWIGLFDATKLAAKGMNLSSIDDDEEEVLFKGTNSILNRPPWAPDFNFKECLYFQIMVATEPGGTGTGFGPLPVSSRFRIVPIRSGIVPVREG</sequence>
<reference evidence="1 2" key="1">
    <citation type="submission" date="2020-09" db="EMBL/GenBank/DDBJ databases">
        <title>De no assembly of potato wild relative species, Solanum commersonii.</title>
        <authorList>
            <person name="Cho K."/>
        </authorList>
    </citation>
    <scope>NUCLEOTIDE SEQUENCE [LARGE SCALE GENOMIC DNA]</scope>
    <source>
        <strain evidence="1">LZ3.2</strain>
        <tissue evidence="1">Leaf</tissue>
    </source>
</reference>
<keyword evidence="2" id="KW-1185">Reference proteome</keyword>
<evidence type="ECO:0000313" key="2">
    <source>
        <dbReference type="Proteomes" id="UP000824120"/>
    </source>
</evidence>
<name>A0A9J5WY92_SOLCO</name>
<comment type="caution">
    <text evidence="1">The sequence shown here is derived from an EMBL/GenBank/DDBJ whole genome shotgun (WGS) entry which is preliminary data.</text>
</comment>
<protein>
    <submittedName>
        <fullName evidence="1">Uncharacterized protein</fullName>
    </submittedName>
</protein>
<gene>
    <name evidence="1" type="ORF">H5410_050840</name>
</gene>
<organism evidence="1 2">
    <name type="scientific">Solanum commersonii</name>
    <name type="common">Commerson's wild potato</name>
    <name type="synonym">Commerson's nightshade</name>
    <dbReference type="NCBI Taxonomy" id="4109"/>
    <lineage>
        <taxon>Eukaryota</taxon>
        <taxon>Viridiplantae</taxon>
        <taxon>Streptophyta</taxon>
        <taxon>Embryophyta</taxon>
        <taxon>Tracheophyta</taxon>
        <taxon>Spermatophyta</taxon>
        <taxon>Magnoliopsida</taxon>
        <taxon>eudicotyledons</taxon>
        <taxon>Gunneridae</taxon>
        <taxon>Pentapetalae</taxon>
        <taxon>asterids</taxon>
        <taxon>lamiids</taxon>
        <taxon>Solanales</taxon>
        <taxon>Solanaceae</taxon>
        <taxon>Solanoideae</taxon>
        <taxon>Solaneae</taxon>
        <taxon>Solanum</taxon>
    </lineage>
</organism>
<dbReference type="AlphaFoldDB" id="A0A9J5WY92"/>
<evidence type="ECO:0000313" key="1">
    <source>
        <dbReference type="EMBL" id="KAG5580213.1"/>
    </source>
</evidence>
<dbReference type="EMBL" id="JACXVP010000010">
    <property type="protein sequence ID" value="KAG5580213.1"/>
    <property type="molecule type" value="Genomic_DNA"/>
</dbReference>